<evidence type="ECO:0000313" key="3">
    <source>
        <dbReference type="Proteomes" id="UP000516349"/>
    </source>
</evidence>
<dbReference type="InterPro" id="IPR017828">
    <property type="entry name" value="SQ_synth_HpnD-like"/>
</dbReference>
<dbReference type="PROSITE" id="PS01044">
    <property type="entry name" value="SQUALEN_PHYTOEN_SYN_1"/>
    <property type="match status" value="1"/>
</dbReference>
<dbReference type="Gene3D" id="1.10.600.10">
    <property type="entry name" value="Farnesyl Diphosphate Synthase"/>
    <property type="match status" value="1"/>
</dbReference>
<gene>
    <name evidence="2" type="primary">hpnD</name>
    <name evidence="2" type="ORF">JGUZn3_04110</name>
</gene>
<dbReference type="Pfam" id="PF00494">
    <property type="entry name" value="SQS_PSY"/>
    <property type="match status" value="1"/>
</dbReference>
<dbReference type="GO" id="GO:0051996">
    <property type="term" value="F:squalene synthase [NAD(P)H] activity"/>
    <property type="evidence" value="ECO:0007669"/>
    <property type="project" value="InterPro"/>
</dbReference>
<dbReference type="NCBIfam" id="TIGR03465">
    <property type="entry name" value="HpnD"/>
    <property type="match status" value="1"/>
</dbReference>
<dbReference type="InterPro" id="IPR033904">
    <property type="entry name" value="Trans_IPPS_HH"/>
</dbReference>
<dbReference type="PANTHER" id="PTHR31480">
    <property type="entry name" value="BIFUNCTIONAL LYCOPENE CYCLASE/PHYTOENE SYNTHASE"/>
    <property type="match status" value="1"/>
</dbReference>
<proteinExistence type="predicted"/>
<dbReference type="PROSITE" id="PS01045">
    <property type="entry name" value="SQUALEN_PHYTOEN_SYN_2"/>
    <property type="match status" value="1"/>
</dbReference>
<dbReference type="InterPro" id="IPR002060">
    <property type="entry name" value="Squ/phyt_synthse"/>
</dbReference>
<keyword evidence="1 2" id="KW-0808">Transferase</keyword>
<dbReference type="SFLD" id="SFLDG01212">
    <property type="entry name" value="Phytoene_synthase_like"/>
    <property type="match status" value="1"/>
</dbReference>
<dbReference type="GO" id="GO:0016117">
    <property type="term" value="P:carotenoid biosynthetic process"/>
    <property type="evidence" value="ECO:0007669"/>
    <property type="project" value="InterPro"/>
</dbReference>
<keyword evidence="3" id="KW-1185">Reference proteome</keyword>
<accession>A0A7H1NPF1</accession>
<sequence length="309" mass="34408">MTVHAAEEISKNKEEYILLDRAKTRNTGNGVCTPEDVRAVAEIVKQAGTSFAKGMQSLSLTRRIGMYALYAFCRVVDDIADEDGPEEEKIEALQAWKKRISALFSGQTGDSLDRVLLFAIRRYGLAQQDFNDVIDGMEMDAQTAIIAPDEATLDLYCDRVASAVGRLSVRIFGEPSPLGSKVAYHLGRALQITNILRDLGEDAQRGRLYLPAELLARYGIPKDPYEALYHENLSDVCRIMALRAQDHFREAYKVMAQCDKKAMRPARLMAFAYEALLKAQKKKGWNNTGKSVSLAPWQKLGIAVKSLLA</sequence>
<reference evidence="2 3" key="1">
    <citation type="submission" date="2020-08" db="EMBL/GenBank/DDBJ databases">
        <title>Complete genome sequence of Entomobacter blattae G55GP.</title>
        <authorList>
            <person name="Poehlein A."/>
            <person name="Guzman J."/>
            <person name="Daniel R."/>
            <person name="Vilcinskas A."/>
        </authorList>
    </citation>
    <scope>NUCLEOTIDE SEQUENCE [LARGE SCALE GENOMIC DNA]</scope>
    <source>
        <strain evidence="2 3">G55GP</strain>
    </source>
</reference>
<name>A0A7H1NPF1_9PROT</name>
<dbReference type="InterPro" id="IPR008949">
    <property type="entry name" value="Isoprenoid_synthase_dom_sf"/>
</dbReference>
<evidence type="ECO:0000256" key="1">
    <source>
        <dbReference type="ARBA" id="ARBA00022679"/>
    </source>
</evidence>
<dbReference type="InterPro" id="IPR044843">
    <property type="entry name" value="Trans_IPPS_bact-type"/>
</dbReference>
<dbReference type="SFLD" id="SFLDS00005">
    <property type="entry name" value="Isoprenoid_Synthase_Type_I"/>
    <property type="match status" value="1"/>
</dbReference>
<organism evidence="2 3">
    <name type="scientific">Entomobacter blattae</name>
    <dbReference type="NCBI Taxonomy" id="2762277"/>
    <lineage>
        <taxon>Bacteria</taxon>
        <taxon>Pseudomonadati</taxon>
        <taxon>Pseudomonadota</taxon>
        <taxon>Alphaproteobacteria</taxon>
        <taxon>Acetobacterales</taxon>
        <taxon>Acetobacteraceae</taxon>
        <taxon>Entomobacter</taxon>
    </lineage>
</organism>
<dbReference type="AlphaFoldDB" id="A0A7H1NPF1"/>
<dbReference type="GO" id="GO:0004311">
    <property type="term" value="F:geranylgeranyl diphosphate synthase activity"/>
    <property type="evidence" value="ECO:0007669"/>
    <property type="project" value="InterPro"/>
</dbReference>
<protein>
    <submittedName>
        <fullName evidence="2">Presqualene diphosphate synthase</fullName>
        <ecNumber evidence="2">2.5.1.103</ecNumber>
    </submittedName>
</protein>
<dbReference type="CDD" id="cd00683">
    <property type="entry name" value="Trans_IPPS_HH"/>
    <property type="match status" value="1"/>
</dbReference>
<dbReference type="EC" id="2.5.1.103" evidence="2"/>
<dbReference type="KEGG" id="ebla:JGUZn3_04110"/>
<dbReference type="EMBL" id="CP060244">
    <property type="protein sequence ID" value="QNT77661.1"/>
    <property type="molecule type" value="Genomic_DNA"/>
</dbReference>
<dbReference type="SFLD" id="SFLDG01018">
    <property type="entry name" value="Squalene/Phytoene_Synthase_Lik"/>
    <property type="match status" value="1"/>
</dbReference>
<evidence type="ECO:0000313" key="2">
    <source>
        <dbReference type="EMBL" id="QNT77661.1"/>
    </source>
</evidence>
<dbReference type="Proteomes" id="UP000516349">
    <property type="component" value="Chromosome"/>
</dbReference>
<dbReference type="SUPFAM" id="SSF48576">
    <property type="entry name" value="Terpenoid synthases"/>
    <property type="match status" value="1"/>
</dbReference>
<dbReference type="InterPro" id="IPR019845">
    <property type="entry name" value="Squalene/phytoene_synthase_CS"/>
</dbReference>